<dbReference type="PROSITE" id="PS50943">
    <property type="entry name" value="HTH_CROC1"/>
    <property type="match status" value="1"/>
</dbReference>
<dbReference type="InterPro" id="IPR001387">
    <property type="entry name" value="Cro/C1-type_HTH"/>
</dbReference>
<dbReference type="SUPFAM" id="SSF47413">
    <property type="entry name" value="lambda repressor-like DNA-binding domains"/>
    <property type="match status" value="1"/>
</dbReference>
<dbReference type="Proteomes" id="UP000186895">
    <property type="component" value="Unassembled WGS sequence"/>
</dbReference>
<dbReference type="AlphaFoldDB" id="A0A1N6RNF9"/>
<name>A0A1N6RNF9_9GAMM</name>
<evidence type="ECO:0000313" key="3">
    <source>
        <dbReference type="Proteomes" id="UP000186895"/>
    </source>
</evidence>
<accession>A0A1N6RNF9</accession>
<dbReference type="EMBL" id="FTMN01000003">
    <property type="protein sequence ID" value="SIQ30438.1"/>
    <property type="molecule type" value="Genomic_DNA"/>
</dbReference>
<evidence type="ECO:0000313" key="2">
    <source>
        <dbReference type="EMBL" id="SIQ30438.1"/>
    </source>
</evidence>
<dbReference type="CDD" id="cd00093">
    <property type="entry name" value="HTH_XRE"/>
    <property type="match status" value="1"/>
</dbReference>
<keyword evidence="3" id="KW-1185">Reference proteome</keyword>
<dbReference type="GO" id="GO:0003677">
    <property type="term" value="F:DNA binding"/>
    <property type="evidence" value="ECO:0007669"/>
    <property type="project" value="InterPro"/>
</dbReference>
<organism evidence="2 3">
    <name type="scientific">Marinobacterium stanieri</name>
    <dbReference type="NCBI Taxonomy" id="49186"/>
    <lineage>
        <taxon>Bacteria</taxon>
        <taxon>Pseudomonadati</taxon>
        <taxon>Pseudomonadota</taxon>
        <taxon>Gammaproteobacteria</taxon>
        <taxon>Oceanospirillales</taxon>
        <taxon>Oceanospirillaceae</taxon>
        <taxon>Marinobacterium</taxon>
    </lineage>
</organism>
<proteinExistence type="predicted"/>
<feature type="domain" description="HTH cro/C1-type" evidence="1">
    <location>
        <begin position="9"/>
        <end position="64"/>
    </location>
</feature>
<gene>
    <name evidence="2" type="ORF">SAMN05421647_103437</name>
</gene>
<protein>
    <recommendedName>
        <fullName evidence="1">HTH cro/C1-type domain-containing protein</fullName>
    </recommendedName>
</protein>
<reference evidence="2 3" key="1">
    <citation type="submission" date="2017-01" db="EMBL/GenBank/DDBJ databases">
        <authorList>
            <person name="Mah S.A."/>
            <person name="Swanson W.J."/>
            <person name="Moy G.W."/>
            <person name="Vacquier V.D."/>
        </authorList>
    </citation>
    <scope>NUCLEOTIDE SEQUENCE [LARGE SCALE GENOMIC DNA]</scope>
    <source>
        <strain evidence="2 3">DSM 7027</strain>
    </source>
</reference>
<dbReference type="SMART" id="SM00530">
    <property type="entry name" value="HTH_XRE"/>
    <property type="match status" value="1"/>
</dbReference>
<dbReference type="STRING" id="49186.SAMN05421647_103437"/>
<dbReference type="RefSeq" id="WP_139327156.1">
    <property type="nucleotide sequence ID" value="NZ_FTMN01000003.1"/>
</dbReference>
<evidence type="ECO:0000259" key="1">
    <source>
        <dbReference type="PROSITE" id="PS50943"/>
    </source>
</evidence>
<dbReference type="Gene3D" id="1.10.260.40">
    <property type="entry name" value="lambda repressor-like DNA-binding domains"/>
    <property type="match status" value="1"/>
</dbReference>
<sequence>MSGVLSAQLKELMTAVGCKQKGLAEVMGVSVDRVKNLTRGRALNLTREENEALIRKLNVRAEWLATGEGEMFRSDGEKELERRLGAVANATEKAQITGLDTEAQTRVQMLLTGLEIGNADLVMEALNVLSVDEQQLIDCYRQSAPEGKKALRSTASVFAKSGGRVSNKGSIIDSGGDTSFSVSGNGNTVAGRNFIKK</sequence>
<dbReference type="InterPro" id="IPR010982">
    <property type="entry name" value="Lambda_DNA-bd_dom_sf"/>
</dbReference>